<dbReference type="PROSITE" id="PS00027">
    <property type="entry name" value="HOMEOBOX_1"/>
    <property type="match status" value="1"/>
</dbReference>
<evidence type="ECO:0000259" key="9">
    <source>
        <dbReference type="PROSITE" id="PS50071"/>
    </source>
</evidence>
<feature type="DNA-binding region" description="Homeobox" evidence="6">
    <location>
        <begin position="58"/>
        <end position="117"/>
    </location>
</feature>
<feature type="region of interest" description="Disordered" evidence="8">
    <location>
        <begin position="168"/>
        <end position="191"/>
    </location>
</feature>
<dbReference type="GO" id="GO:0005634">
    <property type="term" value="C:nucleus"/>
    <property type="evidence" value="ECO:0007669"/>
    <property type="project" value="UniProtKB-SubCell"/>
</dbReference>
<evidence type="ECO:0000313" key="11">
    <source>
        <dbReference type="Proteomes" id="UP001159428"/>
    </source>
</evidence>
<dbReference type="InterPro" id="IPR050649">
    <property type="entry name" value="Paired_Homeobox_TFs"/>
</dbReference>
<dbReference type="SMART" id="SM00389">
    <property type="entry name" value="HOX"/>
    <property type="match status" value="1"/>
</dbReference>
<dbReference type="InterPro" id="IPR017970">
    <property type="entry name" value="Homeobox_CS"/>
</dbReference>
<evidence type="ECO:0000256" key="6">
    <source>
        <dbReference type="PROSITE-ProRule" id="PRU00108"/>
    </source>
</evidence>
<dbReference type="InterPro" id="IPR009057">
    <property type="entry name" value="Homeodomain-like_sf"/>
</dbReference>
<dbReference type="GO" id="GO:0000977">
    <property type="term" value="F:RNA polymerase II transcription regulatory region sequence-specific DNA binding"/>
    <property type="evidence" value="ECO:0007669"/>
    <property type="project" value="TreeGrafter"/>
</dbReference>
<evidence type="ECO:0000256" key="7">
    <source>
        <dbReference type="RuleBase" id="RU000682"/>
    </source>
</evidence>
<keyword evidence="5 6" id="KW-0539">Nucleus</keyword>
<dbReference type="Pfam" id="PF00046">
    <property type="entry name" value="Homeodomain"/>
    <property type="match status" value="1"/>
</dbReference>
<dbReference type="Gene3D" id="1.10.10.60">
    <property type="entry name" value="Homeodomain-like"/>
    <property type="match status" value="1"/>
</dbReference>
<feature type="domain" description="Homeobox" evidence="9">
    <location>
        <begin position="56"/>
        <end position="116"/>
    </location>
</feature>
<dbReference type="SUPFAM" id="SSF46689">
    <property type="entry name" value="Homeodomain-like"/>
    <property type="match status" value="1"/>
</dbReference>
<evidence type="ECO:0000313" key="10">
    <source>
        <dbReference type="EMBL" id="CAH3134542.1"/>
    </source>
</evidence>
<dbReference type="PANTHER" id="PTHR24329:SF516">
    <property type="entry name" value="HOMEOBOX PROTEIN GOOSECOID"/>
    <property type="match status" value="1"/>
</dbReference>
<dbReference type="AlphaFoldDB" id="A0AAU9X336"/>
<keyword evidence="11" id="KW-1185">Reference proteome</keyword>
<dbReference type="Proteomes" id="UP001159428">
    <property type="component" value="Unassembled WGS sequence"/>
</dbReference>
<dbReference type="PROSITE" id="PS50071">
    <property type="entry name" value="HOMEOBOX_2"/>
    <property type="match status" value="1"/>
</dbReference>
<keyword evidence="3 6" id="KW-0238">DNA-binding</keyword>
<gene>
    <name evidence="10" type="ORF">PMEA_00015513</name>
</gene>
<dbReference type="FunFam" id="1.10.10.60:FF:000223">
    <property type="entry name" value="Goosecoid homeobox 2"/>
    <property type="match status" value="1"/>
</dbReference>
<protein>
    <recommendedName>
        <fullName evidence="9">Homeobox domain-containing protein</fullName>
    </recommendedName>
</protein>
<dbReference type="EMBL" id="CALNXJ010000028">
    <property type="protein sequence ID" value="CAH3134542.1"/>
    <property type="molecule type" value="Genomic_DNA"/>
</dbReference>
<evidence type="ECO:0000256" key="1">
    <source>
        <dbReference type="ARBA" id="ARBA00004123"/>
    </source>
</evidence>
<evidence type="ECO:0000256" key="5">
    <source>
        <dbReference type="ARBA" id="ARBA00023242"/>
    </source>
</evidence>
<evidence type="ECO:0000256" key="4">
    <source>
        <dbReference type="ARBA" id="ARBA00023155"/>
    </source>
</evidence>
<dbReference type="GO" id="GO:0000981">
    <property type="term" value="F:DNA-binding transcription factor activity, RNA polymerase II-specific"/>
    <property type="evidence" value="ECO:0007669"/>
    <property type="project" value="InterPro"/>
</dbReference>
<evidence type="ECO:0000256" key="2">
    <source>
        <dbReference type="ARBA" id="ARBA00006503"/>
    </source>
</evidence>
<dbReference type="PANTHER" id="PTHR24329">
    <property type="entry name" value="HOMEOBOX PROTEIN ARISTALESS"/>
    <property type="match status" value="1"/>
</dbReference>
<comment type="subcellular location">
    <subcellularLocation>
        <location evidence="1 6 7">Nucleus</location>
    </subcellularLocation>
</comment>
<organism evidence="10 11">
    <name type="scientific">Pocillopora meandrina</name>
    <dbReference type="NCBI Taxonomy" id="46732"/>
    <lineage>
        <taxon>Eukaryota</taxon>
        <taxon>Metazoa</taxon>
        <taxon>Cnidaria</taxon>
        <taxon>Anthozoa</taxon>
        <taxon>Hexacorallia</taxon>
        <taxon>Scleractinia</taxon>
        <taxon>Astrocoeniina</taxon>
        <taxon>Pocilloporidae</taxon>
        <taxon>Pocillopora</taxon>
    </lineage>
</organism>
<proteinExistence type="inferred from homology"/>
<keyword evidence="4 6" id="KW-0371">Homeobox</keyword>
<feature type="compositionally biased region" description="Polar residues" evidence="8">
    <location>
        <begin position="175"/>
        <end position="191"/>
    </location>
</feature>
<name>A0AAU9X336_9CNID</name>
<comment type="similarity">
    <text evidence="2">Belongs to the paired homeobox family. Bicoid subfamily.</text>
</comment>
<feature type="region of interest" description="Disordered" evidence="8">
    <location>
        <begin position="116"/>
        <end position="153"/>
    </location>
</feature>
<reference evidence="10 11" key="1">
    <citation type="submission" date="2022-05" db="EMBL/GenBank/DDBJ databases">
        <authorList>
            <consortium name="Genoscope - CEA"/>
            <person name="William W."/>
        </authorList>
    </citation>
    <scope>NUCLEOTIDE SEQUENCE [LARGE SCALE GENOMIC DNA]</scope>
</reference>
<dbReference type="InterPro" id="IPR001356">
    <property type="entry name" value="HD"/>
</dbReference>
<evidence type="ECO:0000256" key="3">
    <source>
        <dbReference type="ARBA" id="ARBA00023125"/>
    </source>
</evidence>
<dbReference type="CDD" id="cd00086">
    <property type="entry name" value="homeodomain"/>
    <property type="match status" value="1"/>
</dbReference>
<comment type="caution">
    <text evidence="10">The sequence shown here is derived from an EMBL/GenBank/DDBJ whole genome shotgun (WGS) entry which is preliminary data.</text>
</comment>
<sequence length="191" mass="22248">MSAFRSSFTIESILSRPTHQRCVPYTIPHPYPIIPALAPGYIGFPRFGDLLRSQPKRKRRHRTIFTEEQLELLEGTFQKTHYPDVLLREELAMKVDLREERVEVWFKNRRAKWRKQKREDQEAKKKKTQADSTTTSIPMIEEETPVQSAENDRDNLSDIHTHKEIKDSCAVAQPFTETSNLDANTSGRPLT</sequence>
<evidence type="ECO:0000256" key="8">
    <source>
        <dbReference type="SAM" id="MobiDB-lite"/>
    </source>
</evidence>
<accession>A0AAU9X336</accession>